<proteinExistence type="predicted"/>
<gene>
    <name evidence="2" type="ORF">LNINA_LOCUS5376</name>
</gene>
<organism evidence="2 3">
    <name type="scientific">Leptosia nina</name>
    <dbReference type="NCBI Taxonomy" id="320188"/>
    <lineage>
        <taxon>Eukaryota</taxon>
        <taxon>Metazoa</taxon>
        <taxon>Ecdysozoa</taxon>
        <taxon>Arthropoda</taxon>
        <taxon>Hexapoda</taxon>
        <taxon>Insecta</taxon>
        <taxon>Pterygota</taxon>
        <taxon>Neoptera</taxon>
        <taxon>Endopterygota</taxon>
        <taxon>Lepidoptera</taxon>
        <taxon>Glossata</taxon>
        <taxon>Ditrysia</taxon>
        <taxon>Papilionoidea</taxon>
        <taxon>Pieridae</taxon>
        <taxon>Pierinae</taxon>
        <taxon>Leptosia</taxon>
    </lineage>
</organism>
<feature type="signal peptide" evidence="1">
    <location>
        <begin position="1"/>
        <end position="15"/>
    </location>
</feature>
<dbReference type="EMBL" id="CAVLEF010000007">
    <property type="protein sequence ID" value="CAK1545758.1"/>
    <property type="molecule type" value="Genomic_DNA"/>
</dbReference>
<name>A0AAV1J8J3_9NEOP</name>
<feature type="chain" id="PRO_5043740629" evidence="1">
    <location>
        <begin position="16"/>
        <end position="96"/>
    </location>
</feature>
<keyword evidence="3" id="KW-1185">Reference proteome</keyword>
<evidence type="ECO:0000256" key="1">
    <source>
        <dbReference type="SAM" id="SignalP"/>
    </source>
</evidence>
<comment type="caution">
    <text evidence="2">The sequence shown here is derived from an EMBL/GenBank/DDBJ whole genome shotgun (WGS) entry which is preliminary data.</text>
</comment>
<protein>
    <submittedName>
        <fullName evidence="2">Uncharacterized protein</fullName>
    </submittedName>
</protein>
<keyword evidence="1" id="KW-0732">Signal</keyword>
<evidence type="ECO:0000313" key="2">
    <source>
        <dbReference type="EMBL" id="CAK1545758.1"/>
    </source>
</evidence>
<dbReference type="AlphaFoldDB" id="A0AAV1J8J3"/>
<accession>A0AAV1J8J3</accession>
<sequence length="96" mass="10781">MLLLILFALPVITTQYSIKVRGKVELADNIPAIWKYIANAVGHVAEGVLPNPNNFHNNDDRNVLDLRDSPGRAGFVHVYGNHDKTREKDSYVNINI</sequence>
<reference evidence="2 3" key="1">
    <citation type="submission" date="2023-11" db="EMBL/GenBank/DDBJ databases">
        <authorList>
            <person name="Okamura Y."/>
        </authorList>
    </citation>
    <scope>NUCLEOTIDE SEQUENCE [LARGE SCALE GENOMIC DNA]</scope>
</reference>
<evidence type="ECO:0000313" key="3">
    <source>
        <dbReference type="Proteomes" id="UP001497472"/>
    </source>
</evidence>
<dbReference type="Proteomes" id="UP001497472">
    <property type="component" value="Unassembled WGS sequence"/>
</dbReference>